<evidence type="ECO:0000313" key="9">
    <source>
        <dbReference type="EMBL" id="EHF00117.1"/>
    </source>
</evidence>
<dbReference type="InterPro" id="IPR000515">
    <property type="entry name" value="MetI-like"/>
</dbReference>
<keyword evidence="6 7" id="KW-0472">Membrane</keyword>
<dbReference type="eggNOG" id="COG1175">
    <property type="taxonomic scope" value="Bacteria"/>
</dbReference>
<evidence type="ECO:0000256" key="5">
    <source>
        <dbReference type="ARBA" id="ARBA00022989"/>
    </source>
</evidence>
<evidence type="ECO:0000259" key="8">
    <source>
        <dbReference type="PROSITE" id="PS50928"/>
    </source>
</evidence>
<feature type="transmembrane region" description="Helical" evidence="7">
    <location>
        <begin position="108"/>
        <end position="128"/>
    </location>
</feature>
<feature type="transmembrane region" description="Helical" evidence="7">
    <location>
        <begin position="264"/>
        <end position="284"/>
    </location>
</feature>
<evidence type="ECO:0000256" key="6">
    <source>
        <dbReference type="ARBA" id="ARBA00023136"/>
    </source>
</evidence>
<gene>
    <name evidence="9" type="ORF">HMPREF9469_01031</name>
</gene>
<feature type="transmembrane region" description="Helical" evidence="7">
    <location>
        <begin position="162"/>
        <end position="183"/>
    </location>
</feature>
<feature type="transmembrane region" description="Helical" evidence="7">
    <location>
        <begin position="12"/>
        <end position="34"/>
    </location>
</feature>
<evidence type="ECO:0000256" key="4">
    <source>
        <dbReference type="ARBA" id="ARBA00022692"/>
    </source>
</evidence>
<dbReference type="PROSITE" id="PS50928">
    <property type="entry name" value="ABC_TM1"/>
    <property type="match status" value="1"/>
</dbReference>
<dbReference type="Pfam" id="PF00528">
    <property type="entry name" value="BPD_transp_1"/>
    <property type="match status" value="1"/>
</dbReference>
<comment type="caution">
    <text evidence="9">The sequence shown here is derived from an EMBL/GenBank/DDBJ whole genome shotgun (WGS) entry which is preliminary data.</text>
</comment>
<dbReference type="CDD" id="cd06261">
    <property type="entry name" value="TM_PBP2"/>
    <property type="match status" value="1"/>
</dbReference>
<feature type="transmembrane region" description="Helical" evidence="7">
    <location>
        <begin position="77"/>
        <end position="96"/>
    </location>
</feature>
<dbReference type="EMBL" id="ADLJ01000007">
    <property type="protein sequence ID" value="EHF00117.1"/>
    <property type="molecule type" value="Genomic_DNA"/>
</dbReference>
<keyword evidence="3" id="KW-1003">Cell membrane</keyword>
<sequence>MDKNRKGRGHLQLGYLFVLPAMVLNVVFFIYPFIQTLRISFYDWSILGEKKFIFIENYVTLLQDKQFWTSLIFTLKYALFVTPCLFILAFILALLVNGAFRGVNLFRTLYFAPVVISMTCCSMVWLWIYNDLYGVMNYILQAGGLIDSPILWMNSAKTSLPAVIFMVTWKMSGFSMLIILAAFQGVDDQVYEAARVDGAGWIAQFFKITLPIIKPQVALALIMSVTGSVLAFEQFSIMTKGGPSQLTTTSVHYIYNTSFNYFKLGYGSAMTAVILLILGALSLFQYQVMKDSTN</sequence>
<protein>
    <recommendedName>
        <fullName evidence="8">ABC transmembrane type-1 domain-containing protein</fullName>
    </recommendedName>
</protein>
<dbReference type="Gene3D" id="1.10.3720.10">
    <property type="entry name" value="MetI-like"/>
    <property type="match status" value="1"/>
</dbReference>
<dbReference type="GO" id="GO:0005886">
    <property type="term" value="C:plasma membrane"/>
    <property type="evidence" value="ECO:0007669"/>
    <property type="project" value="UniProtKB-SubCell"/>
</dbReference>
<organism evidence="9 10">
    <name type="scientific">[Clostridium] citroniae WAL-17108</name>
    <dbReference type="NCBI Taxonomy" id="742733"/>
    <lineage>
        <taxon>Bacteria</taxon>
        <taxon>Bacillati</taxon>
        <taxon>Bacillota</taxon>
        <taxon>Clostridia</taxon>
        <taxon>Lachnospirales</taxon>
        <taxon>Lachnospiraceae</taxon>
        <taxon>Enterocloster</taxon>
    </lineage>
</organism>
<comment type="similarity">
    <text evidence="7">Belongs to the binding-protein-dependent transport system permease family.</text>
</comment>
<keyword evidence="5 7" id="KW-1133">Transmembrane helix</keyword>
<accession>G5HF08</accession>
<dbReference type="PANTHER" id="PTHR30193">
    <property type="entry name" value="ABC TRANSPORTER PERMEASE PROTEIN"/>
    <property type="match status" value="1"/>
</dbReference>
<dbReference type="AlphaFoldDB" id="G5HF08"/>
<dbReference type="RefSeq" id="WP_007859869.1">
    <property type="nucleotide sequence ID" value="NZ_JH376420.1"/>
</dbReference>
<comment type="subcellular location">
    <subcellularLocation>
        <location evidence="1 7">Cell membrane</location>
        <topology evidence="1 7">Multi-pass membrane protein</topology>
    </subcellularLocation>
</comment>
<dbReference type="SUPFAM" id="SSF161098">
    <property type="entry name" value="MetI-like"/>
    <property type="match status" value="1"/>
</dbReference>
<feature type="transmembrane region" description="Helical" evidence="7">
    <location>
        <begin position="217"/>
        <end position="237"/>
    </location>
</feature>
<keyword evidence="4 7" id="KW-0812">Transmembrane</keyword>
<dbReference type="InterPro" id="IPR051393">
    <property type="entry name" value="ABC_transporter_permease"/>
</dbReference>
<dbReference type="HOGENOM" id="CLU_016047_0_2_9"/>
<evidence type="ECO:0000256" key="3">
    <source>
        <dbReference type="ARBA" id="ARBA00022475"/>
    </source>
</evidence>
<feature type="domain" description="ABC transmembrane type-1" evidence="8">
    <location>
        <begin position="71"/>
        <end position="285"/>
    </location>
</feature>
<proteinExistence type="inferred from homology"/>
<dbReference type="PANTHER" id="PTHR30193:SF37">
    <property type="entry name" value="INNER MEMBRANE ABC TRANSPORTER PERMEASE PROTEIN YCJO"/>
    <property type="match status" value="1"/>
</dbReference>
<dbReference type="InterPro" id="IPR035906">
    <property type="entry name" value="MetI-like_sf"/>
</dbReference>
<evidence type="ECO:0000256" key="1">
    <source>
        <dbReference type="ARBA" id="ARBA00004651"/>
    </source>
</evidence>
<evidence type="ECO:0000313" key="10">
    <source>
        <dbReference type="Proteomes" id="UP000003763"/>
    </source>
</evidence>
<dbReference type="PATRIC" id="fig|742733.3.peg.1038"/>
<name>G5HF08_9FIRM</name>
<evidence type="ECO:0000256" key="7">
    <source>
        <dbReference type="RuleBase" id="RU363032"/>
    </source>
</evidence>
<reference evidence="9 10" key="1">
    <citation type="submission" date="2011-08" db="EMBL/GenBank/DDBJ databases">
        <title>The Genome Sequence of Clostridium citroniae WAL-17108.</title>
        <authorList>
            <consortium name="The Broad Institute Genome Sequencing Platform"/>
            <person name="Earl A."/>
            <person name="Ward D."/>
            <person name="Feldgarden M."/>
            <person name="Gevers D."/>
            <person name="Finegold S.M."/>
            <person name="Summanen P.H."/>
            <person name="Molitoris D.R."/>
            <person name="Vaisanen M.L."/>
            <person name="Daigneault M."/>
            <person name="Allen-Vercoe E."/>
            <person name="Young S.K."/>
            <person name="Zeng Q."/>
            <person name="Gargeya S."/>
            <person name="Fitzgerald M."/>
            <person name="Haas B."/>
            <person name="Abouelleil A."/>
            <person name="Alvarado L."/>
            <person name="Arachchi H.M."/>
            <person name="Berlin A."/>
            <person name="Brown A."/>
            <person name="Chapman S.B."/>
            <person name="Chen Z."/>
            <person name="Dunbar C."/>
            <person name="Freedman E."/>
            <person name="Gearin G."/>
            <person name="Gellesch M."/>
            <person name="Goldberg J."/>
            <person name="Griggs A."/>
            <person name="Gujja S."/>
            <person name="Heiman D."/>
            <person name="Howarth C."/>
            <person name="Larson L."/>
            <person name="Lui A."/>
            <person name="MacDonald P.J.P."/>
            <person name="Montmayeur A."/>
            <person name="Murphy C."/>
            <person name="Neiman D."/>
            <person name="Pearson M."/>
            <person name="Priest M."/>
            <person name="Roberts A."/>
            <person name="Saif S."/>
            <person name="Shea T."/>
            <person name="Shenoy N."/>
            <person name="Sisk P."/>
            <person name="Stolte C."/>
            <person name="Sykes S."/>
            <person name="Wortman J."/>
            <person name="Nusbaum C."/>
            <person name="Birren B."/>
        </authorList>
    </citation>
    <scope>NUCLEOTIDE SEQUENCE [LARGE SCALE GENOMIC DNA]</scope>
    <source>
        <strain evidence="9 10">WAL-17108</strain>
    </source>
</reference>
<dbReference type="Proteomes" id="UP000003763">
    <property type="component" value="Unassembled WGS sequence"/>
</dbReference>
<keyword evidence="2 7" id="KW-0813">Transport</keyword>
<dbReference type="GO" id="GO:0055085">
    <property type="term" value="P:transmembrane transport"/>
    <property type="evidence" value="ECO:0007669"/>
    <property type="project" value="InterPro"/>
</dbReference>
<evidence type="ECO:0000256" key="2">
    <source>
        <dbReference type="ARBA" id="ARBA00022448"/>
    </source>
</evidence>